<organism evidence="2 3">
    <name type="scientific">Arthrobacter gallicola</name>
    <dbReference type="NCBI Taxonomy" id="2762225"/>
    <lineage>
        <taxon>Bacteria</taxon>
        <taxon>Bacillati</taxon>
        <taxon>Actinomycetota</taxon>
        <taxon>Actinomycetes</taxon>
        <taxon>Micrococcales</taxon>
        <taxon>Micrococcaceae</taxon>
        <taxon>Arthrobacter</taxon>
    </lineage>
</organism>
<dbReference type="EMBL" id="JACSQD010000001">
    <property type="protein sequence ID" value="MBD7993912.1"/>
    <property type="molecule type" value="Genomic_DNA"/>
</dbReference>
<reference evidence="2 3" key="1">
    <citation type="submission" date="2020-08" db="EMBL/GenBank/DDBJ databases">
        <title>A Genomic Blueprint of the Chicken Gut Microbiome.</title>
        <authorList>
            <person name="Gilroy R."/>
            <person name="Ravi A."/>
            <person name="Getino M."/>
            <person name="Pursley I."/>
            <person name="Horton D.L."/>
            <person name="Alikhan N.-F."/>
            <person name="Baker D."/>
            <person name="Gharbi K."/>
            <person name="Hall N."/>
            <person name="Watson M."/>
            <person name="Adriaenssens E.M."/>
            <person name="Foster-Nyarko E."/>
            <person name="Jarju S."/>
            <person name="Secka A."/>
            <person name="Antonio M."/>
            <person name="Oren A."/>
            <person name="Chaudhuri R."/>
            <person name="La Ragione R.M."/>
            <person name="Hildebrand F."/>
            <person name="Pallen M.J."/>
        </authorList>
    </citation>
    <scope>NUCLEOTIDE SEQUENCE [LARGE SCALE GENOMIC DNA]</scope>
    <source>
        <strain evidence="2 3">Sa2CUA1</strain>
    </source>
</reference>
<dbReference type="Proteomes" id="UP000609874">
    <property type="component" value="Unassembled WGS sequence"/>
</dbReference>
<sequence length="159" mass="17261">MCTVSGSFFRAVDPAYRYAALEGSRSAGRYSPLDTPTLYLSSSRDGVAAAMIAHSDTRAARLEVLQFDVEAERIVDLRDHETLKSIGVDPADAAADWQELAAAGCSPPSWKVREILESVGANGLIDPSRKQPHLWHLTLFSWNIDGAPSVREVPVQPIG</sequence>
<proteinExistence type="predicted"/>
<name>A0ABR8UMY6_9MICC</name>
<protein>
    <submittedName>
        <fullName evidence="2">RES domain-containing protein</fullName>
    </submittedName>
</protein>
<dbReference type="InterPro" id="IPR014914">
    <property type="entry name" value="RES_dom"/>
</dbReference>
<keyword evidence="3" id="KW-1185">Reference proteome</keyword>
<dbReference type="Pfam" id="PF08808">
    <property type="entry name" value="RES"/>
    <property type="match status" value="1"/>
</dbReference>
<gene>
    <name evidence="2" type="ORF">H9639_01180</name>
</gene>
<evidence type="ECO:0000313" key="2">
    <source>
        <dbReference type="EMBL" id="MBD7993912.1"/>
    </source>
</evidence>
<evidence type="ECO:0000313" key="3">
    <source>
        <dbReference type="Proteomes" id="UP000609874"/>
    </source>
</evidence>
<feature type="domain" description="RES" evidence="1">
    <location>
        <begin position="9"/>
        <end position="152"/>
    </location>
</feature>
<accession>A0ABR8UMY6</accession>
<evidence type="ECO:0000259" key="1">
    <source>
        <dbReference type="Pfam" id="PF08808"/>
    </source>
</evidence>
<comment type="caution">
    <text evidence="2">The sequence shown here is derived from an EMBL/GenBank/DDBJ whole genome shotgun (WGS) entry which is preliminary data.</text>
</comment>